<dbReference type="GO" id="GO:0090313">
    <property type="term" value="P:regulation of protein targeting to membrane"/>
    <property type="evidence" value="ECO:0007669"/>
    <property type="project" value="TreeGrafter"/>
</dbReference>
<keyword evidence="1" id="KW-0472">Membrane</keyword>
<dbReference type="Pfam" id="PF05359">
    <property type="entry name" value="DUF748"/>
    <property type="match status" value="1"/>
</dbReference>
<evidence type="ECO:0000256" key="1">
    <source>
        <dbReference type="SAM" id="Phobius"/>
    </source>
</evidence>
<dbReference type="PANTHER" id="PTHR30441:SF8">
    <property type="entry name" value="DUF748 DOMAIN-CONTAINING PROTEIN"/>
    <property type="match status" value="1"/>
</dbReference>
<dbReference type="InterPro" id="IPR052894">
    <property type="entry name" value="AsmA-related"/>
</dbReference>
<dbReference type="AlphaFoldDB" id="A0AAW6U5C7"/>
<gene>
    <name evidence="2" type="ORF">QJ522_17030</name>
</gene>
<dbReference type="EMBL" id="JASCXX010000024">
    <property type="protein sequence ID" value="MDI6450766.1"/>
    <property type="molecule type" value="Genomic_DNA"/>
</dbReference>
<sequence>MATQDGGRQDAARRKRTRKWPWVLIGGILLIVVLFALAPVVLSSDGFRRMIQTKISQSTGGTADIGRLSVGWWKGVQVSDFRFREPTGWAAVSIAGIDAQPRLGALLGGTLSLGRTVIDRPTIEIDLRKRPASAPAQPGDSASSVSPAAGLAILSDIAVNDGSIRVTDTTGKAVQIAQLNSTLNLRLPGQTSRFEAKMVVGEGEEAATVHAAATVTPAKARGWTFKGTSGDVVVEVNDLKLDSLAPIFELAGIELQARGRLSANITTAVQDGELATLTAAVAGRDVDISGALLKGDRVQTSQLTVDAKLMRQDQTIRVEQLNAHTDWANVTAAGTVPLTATSLTDLLGSDSTYSLKGNFDCNLPALLSQMPNTFGLKEGMQITGGKAEGSIDTATVTGRATVVAQTTVTGLAGTVDGKPLALSEPVVANLRLSADDSSVRLDAMDLTAAFAKVTATGDFNDIAYDGRIDLAGLQSELGQFADLGPYQMAGQVTSKGKVAIRDEHIGITGTAFVRQMVLTAADGNSVSEPAADIAFALDVDSTNQALAVHHLDAQGSFGAIAVQNAAIPLDESSPVPMRVDLSARNLDLEKIAPYAVLFASLPASTRLEGIGESTLTVTGEQGAYRIRTDDTRIQNFVLATPGEEPFSQKQITTTFDVVIAPEDENVNVNVETFVLNSPQITIQKGQIKRTVQDRRVQVEGTIEGECDWAAVGQIASGVVPEGLEMSGRRAISLNFTSAYPADDPNALMANLDGSARTGFDSAYYKGLNIGSTDVQVRIEKGFMTIEPFSTTVNNGQLNFAGQADFKEKDRLLRTPEPLMLARGIELNREMTGALLQYVNPLFANVTGISGIAHFDCRTLAIPLAEGLERKAEVSGTFSADKVLLEASGLLEEILKATGQSLRGQRLTVRPTNIVLRDGIVRYDNMQIDVENSPINFAGAIGLDGRLDMTVTLPWTLKGRTARADREDKAGPRIAVPLTGTISQPKLDLGRLLQEQLFRGLGDLFG</sequence>
<proteinExistence type="predicted"/>
<keyword evidence="1" id="KW-1133">Transmembrane helix</keyword>
<evidence type="ECO:0008006" key="4">
    <source>
        <dbReference type="Google" id="ProtNLM"/>
    </source>
</evidence>
<evidence type="ECO:0000313" key="3">
    <source>
        <dbReference type="Proteomes" id="UP001431776"/>
    </source>
</evidence>
<dbReference type="GO" id="GO:0005886">
    <property type="term" value="C:plasma membrane"/>
    <property type="evidence" value="ECO:0007669"/>
    <property type="project" value="TreeGrafter"/>
</dbReference>
<accession>A0AAW6U5C7</accession>
<comment type="caution">
    <text evidence="2">The sequence shown here is derived from an EMBL/GenBank/DDBJ whole genome shotgun (WGS) entry which is preliminary data.</text>
</comment>
<dbReference type="PANTHER" id="PTHR30441">
    <property type="entry name" value="DUF748 DOMAIN-CONTAINING PROTEIN"/>
    <property type="match status" value="1"/>
</dbReference>
<organism evidence="2 3">
    <name type="scientific">Anaerobaca lacustris</name>
    <dbReference type="NCBI Taxonomy" id="3044600"/>
    <lineage>
        <taxon>Bacteria</taxon>
        <taxon>Pseudomonadati</taxon>
        <taxon>Planctomycetota</taxon>
        <taxon>Phycisphaerae</taxon>
        <taxon>Sedimentisphaerales</taxon>
        <taxon>Anaerobacaceae</taxon>
        <taxon>Anaerobaca</taxon>
    </lineage>
</organism>
<evidence type="ECO:0000313" key="2">
    <source>
        <dbReference type="EMBL" id="MDI6450766.1"/>
    </source>
</evidence>
<name>A0AAW6U5C7_9BACT</name>
<protein>
    <recommendedName>
        <fullName evidence="4">AsmA family protein</fullName>
    </recommendedName>
</protein>
<dbReference type="Proteomes" id="UP001431776">
    <property type="component" value="Unassembled WGS sequence"/>
</dbReference>
<keyword evidence="3" id="KW-1185">Reference proteome</keyword>
<dbReference type="InterPro" id="IPR008023">
    <property type="entry name" value="DUF748"/>
</dbReference>
<keyword evidence="1" id="KW-0812">Transmembrane</keyword>
<dbReference type="RefSeq" id="WP_349246176.1">
    <property type="nucleotide sequence ID" value="NZ_JASCXX010000024.1"/>
</dbReference>
<reference evidence="2" key="1">
    <citation type="submission" date="2023-05" db="EMBL/GenBank/DDBJ databases">
        <title>Anaerotaeda fermentans gen. nov., sp. nov., a novel anaerobic planctomycete of the new family within the order Sedimentisphaerales isolated from Taman Peninsula, Russia.</title>
        <authorList>
            <person name="Khomyakova M.A."/>
            <person name="Merkel A.Y."/>
            <person name="Slobodkin A.I."/>
        </authorList>
    </citation>
    <scope>NUCLEOTIDE SEQUENCE</scope>
    <source>
        <strain evidence="2">M17dextr</strain>
    </source>
</reference>
<feature type="transmembrane region" description="Helical" evidence="1">
    <location>
        <begin position="20"/>
        <end position="42"/>
    </location>
</feature>